<evidence type="ECO:0000313" key="3">
    <source>
        <dbReference type="Proteomes" id="UP000245207"/>
    </source>
</evidence>
<dbReference type="STRING" id="35608.A0A2U1KLE9"/>
<feature type="region of interest" description="Disordered" evidence="1">
    <location>
        <begin position="578"/>
        <end position="603"/>
    </location>
</feature>
<dbReference type="EMBL" id="PKPP01016613">
    <property type="protein sequence ID" value="PWA37558.1"/>
    <property type="molecule type" value="Genomic_DNA"/>
</dbReference>
<evidence type="ECO:0000313" key="2">
    <source>
        <dbReference type="EMBL" id="PWA37558.1"/>
    </source>
</evidence>
<dbReference type="AlphaFoldDB" id="A0A2U1KLE9"/>
<proteinExistence type="predicted"/>
<dbReference type="PANTHER" id="PTHR31984">
    <property type="entry name" value="TRANSPORTER, PUTATIVE (DUF179)-RELATED"/>
    <property type="match status" value="1"/>
</dbReference>
<organism evidence="2 3">
    <name type="scientific">Artemisia annua</name>
    <name type="common">Sweet wormwood</name>
    <dbReference type="NCBI Taxonomy" id="35608"/>
    <lineage>
        <taxon>Eukaryota</taxon>
        <taxon>Viridiplantae</taxon>
        <taxon>Streptophyta</taxon>
        <taxon>Embryophyta</taxon>
        <taxon>Tracheophyta</taxon>
        <taxon>Spermatophyta</taxon>
        <taxon>Magnoliopsida</taxon>
        <taxon>eudicotyledons</taxon>
        <taxon>Gunneridae</taxon>
        <taxon>Pentapetalae</taxon>
        <taxon>asterids</taxon>
        <taxon>campanulids</taxon>
        <taxon>Asterales</taxon>
        <taxon>Asteraceae</taxon>
        <taxon>Asteroideae</taxon>
        <taxon>Anthemideae</taxon>
        <taxon>Artemisiinae</taxon>
        <taxon>Artemisia</taxon>
    </lineage>
</organism>
<protein>
    <submittedName>
        <fullName evidence="2">Uncharacterized protein</fullName>
    </submittedName>
</protein>
<dbReference type="PANTHER" id="PTHR31984:SF12">
    <property type="entry name" value="THIOREDOXIN DOMAIN-CONTAINING PROTEIN"/>
    <property type="match status" value="1"/>
</dbReference>
<feature type="compositionally biased region" description="Basic and acidic residues" evidence="1">
    <location>
        <begin position="593"/>
        <end position="603"/>
    </location>
</feature>
<keyword evidence="3" id="KW-1185">Reference proteome</keyword>
<dbReference type="Proteomes" id="UP000245207">
    <property type="component" value="Unassembled WGS sequence"/>
</dbReference>
<accession>A0A2U1KLE9</accession>
<gene>
    <name evidence="2" type="ORF">CTI12_AA589320</name>
</gene>
<evidence type="ECO:0000256" key="1">
    <source>
        <dbReference type="SAM" id="MobiDB-lite"/>
    </source>
</evidence>
<dbReference type="Gene3D" id="3.40.30.10">
    <property type="entry name" value="Glutaredoxin"/>
    <property type="match status" value="1"/>
</dbReference>
<sequence>MKELAVVTRKKEEFRTLKLMVVHKNLDKMLADGLGATGDINVICYRHSLPYKYQGALRVQNILSSVRYLMSLLPEEIPLKSLSTAEDLTTFLESTDKALLVLEFCGWTPKLTAKFMNNGSKNAFGVPRGKGLFGESDEISSAVGKKNKGMENERITCDVDNQFSGLPGLGEFAPLNESDFMEAEKLRSSDGASCSFEEFQLFESSIYNFTTSVREFFLPPERLKFGHVSERSLFSSLGIGDTGSWSMMLYTIGCPSCAKVFRTGSDLKSILEIDALPVMEFTIGKSDLKVYYVTFCLSVNHGLKGDEYDFDPGLPSDRPSALLFIDRSSESLKIRRKSKESLTVFRELASDNHIPFKKSAQNVVKPQKPFMEGHASRTVPRHPKLELSTSSQKVTVLEDKITIMAFEDGKQITINDVASNLQGNSLQEVLEYVLQQKKQRKLSSLAKDVGFQLLSDDIDITVSGKDVKSDDKVAEPSKKGLMGSSADFQKDQVSHVGDDEKISVNTSAQFFFVDGQFRLLETLTGALKIPSLVIIDPISHQHYVYPEEADFSNSSLSGFLHMFLNGSLVPYVRSKSVVPDSKESPRPPFVNQDFHEADSIPPY</sequence>
<dbReference type="OrthoDB" id="1910803at2759"/>
<name>A0A2U1KLE9_ARTAN</name>
<dbReference type="InterPro" id="IPR003774">
    <property type="entry name" value="AlgH-like"/>
</dbReference>
<comment type="caution">
    <text evidence="2">The sequence shown here is derived from an EMBL/GenBank/DDBJ whole genome shotgun (WGS) entry which is preliminary data.</text>
</comment>
<reference evidence="2 3" key="1">
    <citation type="journal article" date="2018" name="Mol. Plant">
        <title>The genome of Artemisia annua provides insight into the evolution of Asteraceae family and artemisinin biosynthesis.</title>
        <authorList>
            <person name="Shen Q."/>
            <person name="Zhang L."/>
            <person name="Liao Z."/>
            <person name="Wang S."/>
            <person name="Yan T."/>
            <person name="Shi P."/>
            <person name="Liu M."/>
            <person name="Fu X."/>
            <person name="Pan Q."/>
            <person name="Wang Y."/>
            <person name="Lv Z."/>
            <person name="Lu X."/>
            <person name="Zhang F."/>
            <person name="Jiang W."/>
            <person name="Ma Y."/>
            <person name="Chen M."/>
            <person name="Hao X."/>
            <person name="Li L."/>
            <person name="Tang Y."/>
            <person name="Lv G."/>
            <person name="Zhou Y."/>
            <person name="Sun X."/>
            <person name="Brodelius P.E."/>
            <person name="Rose J.K.C."/>
            <person name="Tang K."/>
        </authorList>
    </citation>
    <scope>NUCLEOTIDE SEQUENCE [LARGE SCALE GENOMIC DNA]</scope>
    <source>
        <strain evidence="3">cv. Huhao1</strain>
        <tissue evidence="2">Leaf</tissue>
    </source>
</reference>